<dbReference type="PANTHER" id="PTHR43133:SF46">
    <property type="entry name" value="RNA POLYMERASE SIGMA-70 FACTOR ECF SUBFAMILY"/>
    <property type="match status" value="1"/>
</dbReference>
<comment type="caution">
    <text evidence="7">The sequence shown here is derived from an EMBL/GenBank/DDBJ whole genome shotgun (WGS) entry which is preliminary data.</text>
</comment>
<evidence type="ECO:0000256" key="2">
    <source>
        <dbReference type="ARBA" id="ARBA00023015"/>
    </source>
</evidence>
<dbReference type="Pfam" id="PF08281">
    <property type="entry name" value="Sigma70_r4_2"/>
    <property type="match status" value="1"/>
</dbReference>
<keyword evidence="4" id="KW-0804">Transcription</keyword>
<dbReference type="SUPFAM" id="SSF88659">
    <property type="entry name" value="Sigma3 and sigma4 domains of RNA polymerase sigma factors"/>
    <property type="match status" value="1"/>
</dbReference>
<dbReference type="RefSeq" id="WP_209147893.1">
    <property type="nucleotide sequence ID" value="NZ_JAGHKP010000004.1"/>
</dbReference>
<evidence type="ECO:0000259" key="5">
    <source>
        <dbReference type="Pfam" id="PF04542"/>
    </source>
</evidence>
<dbReference type="InterPro" id="IPR013325">
    <property type="entry name" value="RNA_pol_sigma_r2"/>
</dbReference>
<feature type="domain" description="RNA polymerase sigma-70 region 2" evidence="5">
    <location>
        <begin position="20"/>
        <end position="80"/>
    </location>
</feature>
<evidence type="ECO:0000259" key="6">
    <source>
        <dbReference type="Pfam" id="PF08281"/>
    </source>
</evidence>
<dbReference type="Gene3D" id="1.10.10.10">
    <property type="entry name" value="Winged helix-like DNA-binding domain superfamily/Winged helix DNA-binding domain"/>
    <property type="match status" value="1"/>
</dbReference>
<dbReference type="InterPro" id="IPR013249">
    <property type="entry name" value="RNA_pol_sigma70_r4_t2"/>
</dbReference>
<evidence type="ECO:0000256" key="1">
    <source>
        <dbReference type="ARBA" id="ARBA00010641"/>
    </source>
</evidence>
<keyword evidence="2" id="KW-0805">Transcription regulation</keyword>
<sequence>MQLRDGSQDAFRQLFLLFIKPLAYFAAELTGNAHEGEDIASNAFQKLWERRGGFSSIAGVKGFLYTAARNEALNVIRHRKVMDRAQQEMLHRLEHEPQWAEARMVNAELLRLIYAEIDNLPDNHRQMVLMSFVEELSTEEIASRLNISTAHVRTYKARAMTRLRSALLKKGLLEAVFLLWLMDR</sequence>
<protein>
    <submittedName>
        <fullName evidence="7">Sigma-70 family RNA polymerase sigma factor</fullName>
    </submittedName>
</protein>
<evidence type="ECO:0000313" key="7">
    <source>
        <dbReference type="EMBL" id="MBO9154779.1"/>
    </source>
</evidence>
<dbReference type="InterPro" id="IPR007627">
    <property type="entry name" value="RNA_pol_sigma70_r2"/>
</dbReference>
<name>A0ABS3YKY8_9BACT</name>
<dbReference type="CDD" id="cd06171">
    <property type="entry name" value="Sigma70_r4"/>
    <property type="match status" value="1"/>
</dbReference>
<reference evidence="8" key="1">
    <citation type="submission" date="2021-03" db="EMBL/GenBank/DDBJ databases">
        <title>Assistant Professor.</title>
        <authorList>
            <person name="Huq M.A."/>
        </authorList>
    </citation>
    <scope>NUCLEOTIDE SEQUENCE [LARGE SCALE GENOMIC DNA]</scope>
    <source>
        <strain evidence="8">MAH-28</strain>
    </source>
</reference>
<feature type="domain" description="RNA polymerase sigma factor 70 region 4 type 2" evidence="6">
    <location>
        <begin position="111"/>
        <end position="163"/>
    </location>
</feature>
<dbReference type="InterPro" id="IPR014284">
    <property type="entry name" value="RNA_pol_sigma-70_dom"/>
</dbReference>
<dbReference type="InterPro" id="IPR036388">
    <property type="entry name" value="WH-like_DNA-bd_sf"/>
</dbReference>
<dbReference type="NCBIfam" id="TIGR02937">
    <property type="entry name" value="sigma70-ECF"/>
    <property type="match status" value="1"/>
</dbReference>
<accession>A0ABS3YKY8</accession>
<dbReference type="InterPro" id="IPR039425">
    <property type="entry name" value="RNA_pol_sigma-70-like"/>
</dbReference>
<organism evidence="7 8">
    <name type="scientific">Chitinophaga chungangae</name>
    <dbReference type="NCBI Taxonomy" id="2821488"/>
    <lineage>
        <taxon>Bacteria</taxon>
        <taxon>Pseudomonadati</taxon>
        <taxon>Bacteroidota</taxon>
        <taxon>Chitinophagia</taxon>
        <taxon>Chitinophagales</taxon>
        <taxon>Chitinophagaceae</taxon>
        <taxon>Chitinophaga</taxon>
    </lineage>
</organism>
<dbReference type="Gene3D" id="1.10.1740.10">
    <property type="match status" value="1"/>
</dbReference>
<dbReference type="Pfam" id="PF04542">
    <property type="entry name" value="Sigma70_r2"/>
    <property type="match status" value="1"/>
</dbReference>
<evidence type="ECO:0000313" key="8">
    <source>
        <dbReference type="Proteomes" id="UP000679126"/>
    </source>
</evidence>
<evidence type="ECO:0000256" key="3">
    <source>
        <dbReference type="ARBA" id="ARBA00023082"/>
    </source>
</evidence>
<keyword evidence="3" id="KW-0731">Sigma factor</keyword>
<dbReference type="InterPro" id="IPR013324">
    <property type="entry name" value="RNA_pol_sigma_r3/r4-like"/>
</dbReference>
<keyword evidence="8" id="KW-1185">Reference proteome</keyword>
<proteinExistence type="inferred from homology"/>
<dbReference type="SUPFAM" id="SSF88946">
    <property type="entry name" value="Sigma2 domain of RNA polymerase sigma factors"/>
    <property type="match status" value="1"/>
</dbReference>
<evidence type="ECO:0000256" key="4">
    <source>
        <dbReference type="ARBA" id="ARBA00023163"/>
    </source>
</evidence>
<gene>
    <name evidence="7" type="ORF">J7I43_21305</name>
</gene>
<dbReference type="Proteomes" id="UP000679126">
    <property type="component" value="Unassembled WGS sequence"/>
</dbReference>
<comment type="similarity">
    <text evidence="1">Belongs to the sigma-70 factor family. ECF subfamily.</text>
</comment>
<dbReference type="PANTHER" id="PTHR43133">
    <property type="entry name" value="RNA POLYMERASE ECF-TYPE SIGMA FACTO"/>
    <property type="match status" value="1"/>
</dbReference>
<dbReference type="EMBL" id="JAGHKP010000004">
    <property type="protein sequence ID" value="MBO9154779.1"/>
    <property type="molecule type" value="Genomic_DNA"/>
</dbReference>